<sequence>MKGSFVVGALAAGMANAWSYPDCEPDNCYRNAIDQRFSALAPAACFQWLAGTTTADSAVPTDFNNCNAQEFSSACSCHRCHWYHHERGSSSGLYHVLCSRQLWPRMHSREQLLPPRKLWSLLHSQHHRSRASCFHGPRASGYHHVLCSWELRSGLHP</sequence>
<dbReference type="STRING" id="150374.A0A0M9VWA3"/>
<dbReference type="EMBL" id="LGSR01000006">
    <property type="protein sequence ID" value="KOS21843.1"/>
    <property type="molecule type" value="Genomic_DNA"/>
</dbReference>
<dbReference type="AlphaFoldDB" id="A0A0M9VWA3"/>
<keyword evidence="1" id="KW-0732">Signal</keyword>
<evidence type="ECO:0000313" key="2">
    <source>
        <dbReference type="EMBL" id="KOS21843.1"/>
    </source>
</evidence>
<comment type="caution">
    <text evidence="2">The sequence shown here is derived from an EMBL/GenBank/DDBJ whole genome shotgun (WGS) entry which is preliminary data.</text>
</comment>
<dbReference type="OrthoDB" id="3600127at2759"/>
<name>A0A0M9VWA3_ESCWE</name>
<evidence type="ECO:0000256" key="1">
    <source>
        <dbReference type="SAM" id="SignalP"/>
    </source>
</evidence>
<proteinExistence type="predicted"/>
<protein>
    <submittedName>
        <fullName evidence="2">Uncharacterized protein</fullName>
    </submittedName>
</protein>
<evidence type="ECO:0000313" key="3">
    <source>
        <dbReference type="Proteomes" id="UP000053831"/>
    </source>
</evidence>
<dbReference type="Proteomes" id="UP000053831">
    <property type="component" value="Unassembled WGS sequence"/>
</dbReference>
<feature type="signal peptide" evidence="1">
    <location>
        <begin position="1"/>
        <end position="19"/>
    </location>
</feature>
<accession>A0A0M9VWA3</accession>
<reference evidence="2 3" key="1">
    <citation type="submission" date="2015-07" db="EMBL/GenBank/DDBJ databases">
        <title>The genome of the fungus Escovopsis weberi, a specialized disease agent of ant agriculture.</title>
        <authorList>
            <person name="de Man T.J."/>
            <person name="Stajich J.E."/>
            <person name="Kubicek C.P."/>
            <person name="Chenthamara K."/>
            <person name="Atanasova L."/>
            <person name="Druzhinina I.S."/>
            <person name="Birnbaum S."/>
            <person name="Barribeau S.M."/>
            <person name="Teiling C."/>
            <person name="Suen G."/>
            <person name="Currie C."/>
            <person name="Gerardo N.M."/>
        </authorList>
    </citation>
    <scope>NUCLEOTIDE SEQUENCE [LARGE SCALE GENOMIC DNA]</scope>
</reference>
<organism evidence="2 3">
    <name type="scientific">Escovopsis weberi</name>
    <dbReference type="NCBI Taxonomy" id="150374"/>
    <lineage>
        <taxon>Eukaryota</taxon>
        <taxon>Fungi</taxon>
        <taxon>Dikarya</taxon>
        <taxon>Ascomycota</taxon>
        <taxon>Pezizomycotina</taxon>
        <taxon>Sordariomycetes</taxon>
        <taxon>Hypocreomycetidae</taxon>
        <taxon>Hypocreales</taxon>
        <taxon>Hypocreaceae</taxon>
        <taxon>Escovopsis</taxon>
    </lineage>
</organism>
<gene>
    <name evidence="2" type="ORF">ESCO_001821</name>
</gene>
<keyword evidence="3" id="KW-1185">Reference proteome</keyword>
<feature type="chain" id="PRO_5005839362" evidence="1">
    <location>
        <begin position="20"/>
        <end position="157"/>
    </location>
</feature>